<keyword evidence="3" id="KW-0325">Glycoprotein</keyword>
<dbReference type="AlphaFoldDB" id="A0A816BS52"/>
<dbReference type="EMBL" id="CAJOBC010105780">
    <property type="protein sequence ID" value="CAF4499795.1"/>
    <property type="molecule type" value="Genomic_DNA"/>
</dbReference>
<gene>
    <name evidence="5" type="ORF">GPM918_LOCUS43316</name>
    <name evidence="6" type="ORF">SRO942_LOCUS44776</name>
</gene>
<dbReference type="OrthoDB" id="10051187at2759"/>
<dbReference type="Proteomes" id="UP000681722">
    <property type="component" value="Unassembled WGS sequence"/>
</dbReference>
<dbReference type="Gene3D" id="2.40.10.500">
    <property type="match status" value="2"/>
</dbReference>
<accession>A0A816BS52</accession>
<dbReference type="CDD" id="cd05819">
    <property type="entry name" value="NHL"/>
    <property type="match status" value="1"/>
</dbReference>
<evidence type="ECO:0008006" key="8">
    <source>
        <dbReference type="Google" id="ProtNLM"/>
    </source>
</evidence>
<evidence type="ECO:0000313" key="7">
    <source>
        <dbReference type="Proteomes" id="UP000663829"/>
    </source>
</evidence>
<dbReference type="SUPFAM" id="SSF63829">
    <property type="entry name" value="Calcium-dependent phosphotriesterase"/>
    <property type="match status" value="1"/>
</dbReference>
<dbReference type="PANTHER" id="PTHR10680:SF14">
    <property type="entry name" value="PEPTIDYL-GLYCINE ALPHA-AMIDATING MONOOXYGENASE"/>
    <property type="match status" value="1"/>
</dbReference>
<sequence length="280" mass="29420">MGISGSSSSDLYIPYGIVIDKNDNIYVADFGNNRIQKWVLGSSSGITVAGNGTNGSNSNQLDQPTAIFVDQNLNLYISDSNNNRVQYYANGALSGTTVAGTGIGGSSATQLLYSLGIWLDSNSDLYVIDRENNRVMKWAQGSSTGVLVAGGNGIGYLNTQLNSPYGIVVDETTNVMYISNFVGQSVIKWSIGASNGAFVLGSSGTSGSNSTLFNNPSGIFVDKYGTMYVADSSNHRIQMFCQNSPVGITIAGTGVAGKSPTQLTLPRAVLISILKVKTKS</sequence>
<keyword evidence="7" id="KW-1185">Reference proteome</keyword>
<evidence type="ECO:0000313" key="6">
    <source>
        <dbReference type="EMBL" id="CAF4499795.1"/>
    </source>
</evidence>
<dbReference type="PANTHER" id="PTHR10680">
    <property type="entry name" value="PEPTIDYL-GLYCINE ALPHA-AMIDATING MONOOXYGENASE"/>
    <property type="match status" value="1"/>
</dbReference>
<evidence type="ECO:0000256" key="4">
    <source>
        <dbReference type="PROSITE-ProRule" id="PRU00504"/>
    </source>
</evidence>
<dbReference type="Gene3D" id="2.120.10.30">
    <property type="entry name" value="TolB, C-terminal domain"/>
    <property type="match status" value="1"/>
</dbReference>
<feature type="repeat" description="NHL" evidence="4">
    <location>
        <begin position="200"/>
        <end position="243"/>
    </location>
</feature>
<dbReference type="Pfam" id="PF01436">
    <property type="entry name" value="NHL"/>
    <property type="match status" value="3"/>
</dbReference>
<dbReference type="Proteomes" id="UP000663829">
    <property type="component" value="Unassembled WGS sequence"/>
</dbReference>
<dbReference type="InterPro" id="IPR011042">
    <property type="entry name" value="6-blade_b-propeller_TolB-like"/>
</dbReference>
<dbReference type="PROSITE" id="PS51125">
    <property type="entry name" value="NHL"/>
    <property type="match status" value="2"/>
</dbReference>
<evidence type="ECO:0000256" key="2">
    <source>
        <dbReference type="ARBA" id="ARBA00022737"/>
    </source>
</evidence>
<organism evidence="5 7">
    <name type="scientific">Didymodactylos carnosus</name>
    <dbReference type="NCBI Taxonomy" id="1234261"/>
    <lineage>
        <taxon>Eukaryota</taxon>
        <taxon>Metazoa</taxon>
        <taxon>Spiralia</taxon>
        <taxon>Gnathifera</taxon>
        <taxon>Rotifera</taxon>
        <taxon>Eurotatoria</taxon>
        <taxon>Bdelloidea</taxon>
        <taxon>Philodinida</taxon>
        <taxon>Philodinidae</taxon>
        <taxon>Didymodactylos</taxon>
    </lineage>
</organism>
<feature type="repeat" description="NHL" evidence="4">
    <location>
        <begin position="1"/>
        <end position="41"/>
    </location>
</feature>
<reference evidence="5" key="1">
    <citation type="submission" date="2021-02" db="EMBL/GenBank/DDBJ databases">
        <authorList>
            <person name="Nowell W R."/>
        </authorList>
    </citation>
    <scope>NUCLEOTIDE SEQUENCE</scope>
</reference>
<evidence type="ECO:0000256" key="3">
    <source>
        <dbReference type="ARBA" id="ARBA00023180"/>
    </source>
</evidence>
<comment type="caution">
    <text evidence="5">The sequence shown here is derived from an EMBL/GenBank/DDBJ whole genome shotgun (WGS) entry which is preliminary data.</text>
</comment>
<evidence type="ECO:0000256" key="1">
    <source>
        <dbReference type="ARBA" id="ARBA00022729"/>
    </source>
</evidence>
<name>A0A816BS52_9BILA</name>
<proteinExistence type="predicted"/>
<keyword evidence="1" id="KW-0732">Signal</keyword>
<protein>
    <recommendedName>
        <fullName evidence="8">NHL repeat containing protein</fullName>
    </recommendedName>
</protein>
<dbReference type="InterPro" id="IPR001258">
    <property type="entry name" value="NHL_repeat"/>
</dbReference>
<dbReference type="EMBL" id="CAJNOQ010038888">
    <property type="protein sequence ID" value="CAF1614387.1"/>
    <property type="molecule type" value="Genomic_DNA"/>
</dbReference>
<keyword evidence="2" id="KW-0677">Repeat</keyword>
<evidence type="ECO:0000313" key="5">
    <source>
        <dbReference type="EMBL" id="CAF1614387.1"/>
    </source>
</evidence>